<evidence type="ECO:0000313" key="6">
    <source>
        <dbReference type="EMBL" id="EMC93478.1"/>
    </source>
</evidence>
<sequence length="141" mass="15537">MPTGSCLCGDIKVSYTGDPPYTSICYCDDCRKIGLAQLFPIPEDSFTFDFGKDKVKVHTKVADSGFDVSTHFCPSCSVALYRTSTKPSFQGIIGLRAGVIDDQSIVNAATPKLEIFAERRPIYIDPIPGTQRVNCRFEKID</sequence>
<keyword evidence="3" id="KW-0862">Zinc</keyword>
<evidence type="ECO:0000256" key="2">
    <source>
        <dbReference type="ARBA" id="ARBA00022723"/>
    </source>
</evidence>
<dbReference type="PANTHER" id="PTHR33337">
    <property type="entry name" value="GFA DOMAIN-CONTAINING PROTEIN"/>
    <property type="match status" value="1"/>
</dbReference>
<reference evidence="6 7" key="1">
    <citation type="journal article" date="2012" name="PLoS Pathog.">
        <title>Diverse lifestyles and strategies of plant pathogenesis encoded in the genomes of eighteen Dothideomycetes fungi.</title>
        <authorList>
            <person name="Ohm R.A."/>
            <person name="Feau N."/>
            <person name="Henrissat B."/>
            <person name="Schoch C.L."/>
            <person name="Horwitz B.A."/>
            <person name="Barry K.W."/>
            <person name="Condon B.J."/>
            <person name="Copeland A.C."/>
            <person name="Dhillon B."/>
            <person name="Glaser F."/>
            <person name="Hesse C.N."/>
            <person name="Kosti I."/>
            <person name="LaButti K."/>
            <person name="Lindquist E.A."/>
            <person name="Lucas S."/>
            <person name="Salamov A.A."/>
            <person name="Bradshaw R.E."/>
            <person name="Ciuffetti L."/>
            <person name="Hamelin R.C."/>
            <person name="Kema G.H.J."/>
            <person name="Lawrence C."/>
            <person name="Scott J.A."/>
            <person name="Spatafora J.W."/>
            <person name="Turgeon B.G."/>
            <person name="de Wit P.J.G.M."/>
            <person name="Zhong S."/>
            <person name="Goodwin S.B."/>
            <person name="Grigoriev I.V."/>
        </authorList>
    </citation>
    <scope>NUCLEOTIDE SEQUENCE [LARGE SCALE GENOMIC DNA]</scope>
    <source>
        <strain evidence="6 7">UAMH 10762</strain>
    </source>
</reference>
<keyword evidence="4" id="KW-0456">Lyase</keyword>
<dbReference type="OMA" id="AMNDCQC"/>
<dbReference type="Gene3D" id="3.90.1590.10">
    <property type="entry name" value="glutathione-dependent formaldehyde- activating enzyme (gfa)"/>
    <property type="match status" value="1"/>
</dbReference>
<proteinExistence type="inferred from homology"/>
<dbReference type="RefSeq" id="XP_007679612.1">
    <property type="nucleotide sequence ID" value="XM_007681422.1"/>
</dbReference>
<dbReference type="InterPro" id="IPR006913">
    <property type="entry name" value="CENP-V/GFA"/>
</dbReference>
<accession>M2MPV5</accession>
<dbReference type="Proteomes" id="UP000011761">
    <property type="component" value="Unassembled WGS sequence"/>
</dbReference>
<dbReference type="PROSITE" id="PS51891">
    <property type="entry name" value="CENP_V_GFA"/>
    <property type="match status" value="1"/>
</dbReference>
<dbReference type="AlphaFoldDB" id="M2MPV5"/>
<dbReference type="Pfam" id="PF04828">
    <property type="entry name" value="GFA"/>
    <property type="match status" value="1"/>
</dbReference>
<evidence type="ECO:0000256" key="3">
    <source>
        <dbReference type="ARBA" id="ARBA00022833"/>
    </source>
</evidence>
<organism evidence="6 7">
    <name type="scientific">Baudoinia panamericana (strain UAMH 10762)</name>
    <name type="common">Angels' share fungus</name>
    <name type="synonym">Baudoinia compniacensis (strain UAMH 10762)</name>
    <dbReference type="NCBI Taxonomy" id="717646"/>
    <lineage>
        <taxon>Eukaryota</taxon>
        <taxon>Fungi</taxon>
        <taxon>Dikarya</taxon>
        <taxon>Ascomycota</taxon>
        <taxon>Pezizomycotina</taxon>
        <taxon>Dothideomycetes</taxon>
        <taxon>Dothideomycetidae</taxon>
        <taxon>Mycosphaerellales</taxon>
        <taxon>Teratosphaeriaceae</taxon>
        <taxon>Baudoinia</taxon>
    </lineage>
</organism>
<dbReference type="HOGENOM" id="CLU_055491_3_6_1"/>
<gene>
    <name evidence="6" type="ORF">BAUCODRAFT_150800</name>
</gene>
<dbReference type="PANTHER" id="PTHR33337:SF30">
    <property type="entry name" value="DUF636 DOMAIN PROTEIN (AFU_ORTHOLOGUE AFUA_1G03180)"/>
    <property type="match status" value="1"/>
</dbReference>
<evidence type="ECO:0000259" key="5">
    <source>
        <dbReference type="PROSITE" id="PS51891"/>
    </source>
</evidence>
<dbReference type="GO" id="GO:0016846">
    <property type="term" value="F:carbon-sulfur lyase activity"/>
    <property type="evidence" value="ECO:0007669"/>
    <property type="project" value="InterPro"/>
</dbReference>
<dbReference type="eggNOG" id="ENOG502S5AR">
    <property type="taxonomic scope" value="Eukaryota"/>
</dbReference>
<comment type="similarity">
    <text evidence="1">Belongs to the Gfa family.</text>
</comment>
<dbReference type="SUPFAM" id="SSF51316">
    <property type="entry name" value="Mss4-like"/>
    <property type="match status" value="1"/>
</dbReference>
<dbReference type="KEGG" id="bcom:BAUCODRAFT_150800"/>
<name>M2MPV5_BAUPA</name>
<keyword evidence="2" id="KW-0479">Metal-binding</keyword>
<dbReference type="GeneID" id="19109084"/>
<dbReference type="GO" id="GO:0046872">
    <property type="term" value="F:metal ion binding"/>
    <property type="evidence" value="ECO:0007669"/>
    <property type="project" value="UniProtKB-KW"/>
</dbReference>
<dbReference type="EMBL" id="KB445560">
    <property type="protein sequence ID" value="EMC93478.1"/>
    <property type="molecule type" value="Genomic_DNA"/>
</dbReference>
<evidence type="ECO:0000313" key="7">
    <source>
        <dbReference type="Proteomes" id="UP000011761"/>
    </source>
</evidence>
<feature type="domain" description="CENP-V/GFA" evidence="5">
    <location>
        <begin position="2"/>
        <end position="128"/>
    </location>
</feature>
<protein>
    <recommendedName>
        <fullName evidence="5">CENP-V/GFA domain-containing protein</fullName>
    </recommendedName>
</protein>
<evidence type="ECO:0000256" key="1">
    <source>
        <dbReference type="ARBA" id="ARBA00005495"/>
    </source>
</evidence>
<dbReference type="InterPro" id="IPR011057">
    <property type="entry name" value="Mss4-like_sf"/>
</dbReference>
<keyword evidence="7" id="KW-1185">Reference proteome</keyword>
<evidence type="ECO:0000256" key="4">
    <source>
        <dbReference type="ARBA" id="ARBA00023239"/>
    </source>
</evidence>
<dbReference type="OrthoDB" id="406544at2759"/>